<gene>
    <name evidence="2" type="ORF">O181_040638</name>
</gene>
<dbReference type="InterPro" id="IPR013103">
    <property type="entry name" value="RVT_2"/>
</dbReference>
<protein>
    <recommendedName>
        <fullName evidence="1">Reverse transcriptase Ty1/copia-type domain-containing protein</fullName>
    </recommendedName>
</protein>
<feature type="domain" description="Reverse transcriptase Ty1/copia-type" evidence="1">
    <location>
        <begin position="151"/>
        <end position="277"/>
    </location>
</feature>
<sequence>MSGISGVTSSPEADEQMVDRRLDDSLISSDLGTLEVSEPIIKDKACFTQPPSPLEARYTQPQAPLEKALPKGWKYNLVAEAAPEDITSVISTKHIIPGKRTRQPPPQFAGAVINTVPRSFVEAMASSKSNSWLNAVAKEFASLEQHQVIKEVWLEKDQRLLDKTWVFREKTNSEGNFTEEKAQIYVRGFCQIEDVDFHETFAPTGHLATLRFLLGYCASNEFDIQQMDAKTAFLHGDLDKDIFIQIPEVYIPRTKGDVCLKLTKLLYGLKQSLRNWYL</sequence>
<dbReference type="OrthoDB" id="4501190at2759"/>
<dbReference type="Proteomes" id="UP000765509">
    <property type="component" value="Unassembled WGS sequence"/>
</dbReference>
<evidence type="ECO:0000313" key="3">
    <source>
        <dbReference type="Proteomes" id="UP000765509"/>
    </source>
</evidence>
<organism evidence="2 3">
    <name type="scientific">Austropuccinia psidii MF-1</name>
    <dbReference type="NCBI Taxonomy" id="1389203"/>
    <lineage>
        <taxon>Eukaryota</taxon>
        <taxon>Fungi</taxon>
        <taxon>Dikarya</taxon>
        <taxon>Basidiomycota</taxon>
        <taxon>Pucciniomycotina</taxon>
        <taxon>Pucciniomycetes</taxon>
        <taxon>Pucciniales</taxon>
        <taxon>Sphaerophragmiaceae</taxon>
        <taxon>Austropuccinia</taxon>
    </lineage>
</organism>
<evidence type="ECO:0000259" key="1">
    <source>
        <dbReference type="Pfam" id="PF07727"/>
    </source>
</evidence>
<dbReference type="Pfam" id="PF07727">
    <property type="entry name" value="RVT_2"/>
    <property type="match status" value="1"/>
</dbReference>
<evidence type="ECO:0000313" key="2">
    <source>
        <dbReference type="EMBL" id="MBW0500923.1"/>
    </source>
</evidence>
<comment type="caution">
    <text evidence="2">The sequence shown here is derived from an EMBL/GenBank/DDBJ whole genome shotgun (WGS) entry which is preliminary data.</text>
</comment>
<dbReference type="AlphaFoldDB" id="A0A9Q3DHL2"/>
<proteinExistence type="predicted"/>
<name>A0A9Q3DHL2_9BASI</name>
<reference evidence="2" key="1">
    <citation type="submission" date="2021-03" db="EMBL/GenBank/DDBJ databases">
        <title>Draft genome sequence of rust myrtle Austropuccinia psidii MF-1, a brazilian biotype.</title>
        <authorList>
            <person name="Quecine M.C."/>
            <person name="Pachon D.M.R."/>
            <person name="Bonatelli M.L."/>
            <person name="Correr F.H."/>
            <person name="Franceschini L.M."/>
            <person name="Leite T.F."/>
            <person name="Margarido G.R.A."/>
            <person name="Almeida C.A."/>
            <person name="Ferrarezi J.A."/>
            <person name="Labate C.A."/>
        </authorList>
    </citation>
    <scope>NUCLEOTIDE SEQUENCE</scope>
    <source>
        <strain evidence="2">MF-1</strain>
    </source>
</reference>
<keyword evidence="3" id="KW-1185">Reference proteome</keyword>
<dbReference type="EMBL" id="AVOT02016061">
    <property type="protein sequence ID" value="MBW0500923.1"/>
    <property type="molecule type" value="Genomic_DNA"/>
</dbReference>
<accession>A0A9Q3DHL2</accession>